<accession>A0ABP7A6Z7</accession>
<comment type="caution">
    <text evidence="2">The sequence shown here is derived from an EMBL/GenBank/DDBJ whole genome shotgun (WGS) entry which is preliminary data.</text>
</comment>
<dbReference type="RefSeq" id="WP_344806012.1">
    <property type="nucleotide sequence ID" value="NZ_BAABAB010000022.1"/>
</dbReference>
<name>A0ABP7A6Z7_9ACTN</name>
<keyword evidence="1" id="KW-0812">Transmembrane</keyword>
<feature type="transmembrane region" description="Helical" evidence="1">
    <location>
        <begin position="20"/>
        <end position="40"/>
    </location>
</feature>
<dbReference type="InterPro" id="IPR021373">
    <property type="entry name" value="DUF2993"/>
</dbReference>
<keyword evidence="3" id="KW-1185">Reference proteome</keyword>
<sequence length="251" mass="25851">MSSGEPTVVMPAQPPAPRRSPVRSVVVVVLAVVVCVGLVIGGDYAARAWADSEVAERLQPKLGTPTLPTVDVGSFPFIPQALSGDVSSVRVQAQDVGVTTGEKLQLRQLDVTATGVHSDDRFQTSTADHVQGTALIDLSALSELVGEKVSSAGDGKVSFTRTTSVLGQQLQVVVTGRPSLDAAAQTLTLADPSVEVANVTLPQTVVDLLIRTLVKPVDITGIPLGLKLTSVSIDDTGVTAEVAGDDVALTG</sequence>
<evidence type="ECO:0000313" key="3">
    <source>
        <dbReference type="Proteomes" id="UP001501490"/>
    </source>
</evidence>
<reference evidence="3" key="1">
    <citation type="journal article" date="2019" name="Int. J. Syst. Evol. Microbiol.">
        <title>The Global Catalogue of Microorganisms (GCM) 10K type strain sequencing project: providing services to taxonomists for standard genome sequencing and annotation.</title>
        <authorList>
            <consortium name="The Broad Institute Genomics Platform"/>
            <consortium name="The Broad Institute Genome Sequencing Center for Infectious Disease"/>
            <person name="Wu L."/>
            <person name="Ma J."/>
        </authorList>
    </citation>
    <scope>NUCLEOTIDE SEQUENCE [LARGE SCALE GENOMIC DNA]</scope>
    <source>
        <strain evidence="3">JCM 16929</strain>
    </source>
</reference>
<protein>
    <recommendedName>
        <fullName evidence="4">DUF2993 domain-containing protein</fullName>
    </recommendedName>
</protein>
<organism evidence="2 3">
    <name type="scientific">Microlunatus ginsengisoli</name>
    <dbReference type="NCBI Taxonomy" id="363863"/>
    <lineage>
        <taxon>Bacteria</taxon>
        <taxon>Bacillati</taxon>
        <taxon>Actinomycetota</taxon>
        <taxon>Actinomycetes</taxon>
        <taxon>Propionibacteriales</taxon>
        <taxon>Propionibacteriaceae</taxon>
        <taxon>Microlunatus</taxon>
    </lineage>
</organism>
<evidence type="ECO:0008006" key="4">
    <source>
        <dbReference type="Google" id="ProtNLM"/>
    </source>
</evidence>
<keyword evidence="1" id="KW-1133">Transmembrane helix</keyword>
<dbReference type="Proteomes" id="UP001501490">
    <property type="component" value="Unassembled WGS sequence"/>
</dbReference>
<evidence type="ECO:0000313" key="2">
    <source>
        <dbReference type="EMBL" id="GAA3626017.1"/>
    </source>
</evidence>
<evidence type="ECO:0000256" key="1">
    <source>
        <dbReference type="SAM" id="Phobius"/>
    </source>
</evidence>
<dbReference type="Pfam" id="PF11209">
    <property type="entry name" value="LmeA"/>
    <property type="match status" value="1"/>
</dbReference>
<gene>
    <name evidence="2" type="ORF">GCM10022236_30350</name>
</gene>
<keyword evidence="1" id="KW-0472">Membrane</keyword>
<proteinExistence type="predicted"/>
<dbReference type="EMBL" id="BAABAB010000022">
    <property type="protein sequence ID" value="GAA3626017.1"/>
    <property type="molecule type" value="Genomic_DNA"/>
</dbReference>